<reference evidence="2 3" key="1">
    <citation type="submission" date="2024-04" db="EMBL/GenBank/DDBJ databases">
        <title>Tritrichomonas musculus Genome.</title>
        <authorList>
            <person name="Alves-Ferreira E."/>
            <person name="Grigg M."/>
            <person name="Lorenzi H."/>
            <person name="Galac M."/>
        </authorList>
    </citation>
    <scope>NUCLEOTIDE SEQUENCE [LARGE SCALE GENOMIC DNA]</scope>
    <source>
        <strain evidence="2 3">EAF2021</strain>
    </source>
</reference>
<protein>
    <submittedName>
        <fullName evidence="2">Uncharacterized protein</fullName>
    </submittedName>
</protein>
<organism evidence="2 3">
    <name type="scientific">Tritrichomonas musculus</name>
    <dbReference type="NCBI Taxonomy" id="1915356"/>
    <lineage>
        <taxon>Eukaryota</taxon>
        <taxon>Metamonada</taxon>
        <taxon>Parabasalia</taxon>
        <taxon>Tritrichomonadida</taxon>
        <taxon>Tritrichomonadidae</taxon>
        <taxon>Tritrichomonas</taxon>
    </lineage>
</organism>
<keyword evidence="3" id="KW-1185">Reference proteome</keyword>
<evidence type="ECO:0000313" key="3">
    <source>
        <dbReference type="Proteomes" id="UP001470230"/>
    </source>
</evidence>
<dbReference type="Proteomes" id="UP001470230">
    <property type="component" value="Unassembled WGS sequence"/>
</dbReference>
<proteinExistence type="predicted"/>
<feature type="coiled-coil region" evidence="1">
    <location>
        <begin position="85"/>
        <end position="126"/>
    </location>
</feature>
<keyword evidence="1" id="KW-0175">Coiled coil</keyword>
<evidence type="ECO:0000313" key="2">
    <source>
        <dbReference type="EMBL" id="KAK8886070.1"/>
    </source>
</evidence>
<comment type="caution">
    <text evidence="2">The sequence shown here is derived from an EMBL/GenBank/DDBJ whole genome shotgun (WGS) entry which is preliminary data.</text>
</comment>
<dbReference type="EMBL" id="JAPFFF010000007">
    <property type="protein sequence ID" value="KAK8886070.1"/>
    <property type="molecule type" value="Genomic_DNA"/>
</dbReference>
<sequence>MNKETREVFVGIPGYIATGDPNDDAIADAIVESLEVDPGDVKVVEKNDKFYVFINSLPITFATANQTVEQAAELSQAYEHSVARLTKLVRRADKYQNELAALKKEVAALQSEQESLKVELDEVQAHRKQQYELSKNVESDMQHLLDTFTS</sequence>
<gene>
    <name evidence="2" type="ORF">M9Y10_041530</name>
</gene>
<name>A0ABR2K7P1_9EUKA</name>
<accession>A0ABR2K7P1</accession>
<evidence type="ECO:0000256" key="1">
    <source>
        <dbReference type="SAM" id="Coils"/>
    </source>
</evidence>